<gene>
    <name evidence="3" type="primary">LOC117644254</name>
</gene>
<dbReference type="OrthoDB" id="10257471at2759"/>
<dbReference type="InterPro" id="IPR013087">
    <property type="entry name" value="Znf_C2H2_type"/>
</dbReference>
<evidence type="ECO:0000259" key="1">
    <source>
        <dbReference type="PROSITE" id="PS50181"/>
    </source>
</evidence>
<dbReference type="SMART" id="SM00256">
    <property type="entry name" value="FBOX"/>
    <property type="match status" value="1"/>
</dbReference>
<dbReference type="SUPFAM" id="SSF81383">
    <property type="entry name" value="F-box domain"/>
    <property type="match status" value="1"/>
</dbReference>
<accession>A0A6P8YR18</accession>
<dbReference type="InterPro" id="IPR001810">
    <property type="entry name" value="F-box_dom"/>
</dbReference>
<dbReference type="Proteomes" id="UP000515158">
    <property type="component" value="Unplaced"/>
</dbReference>
<dbReference type="GeneID" id="117644254"/>
<dbReference type="RefSeq" id="XP_034239426.1">
    <property type="nucleotide sequence ID" value="XM_034383535.1"/>
</dbReference>
<dbReference type="Pfam" id="PF12937">
    <property type="entry name" value="F-box-like"/>
    <property type="match status" value="1"/>
</dbReference>
<dbReference type="InterPro" id="IPR036047">
    <property type="entry name" value="F-box-like_dom_sf"/>
</dbReference>
<protein>
    <submittedName>
        <fullName evidence="3">F-box/LRR-repeat protein 7-like</fullName>
    </submittedName>
</protein>
<dbReference type="InParanoid" id="A0A6P8YR18"/>
<keyword evidence="2" id="KW-1185">Reference proteome</keyword>
<evidence type="ECO:0000313" key="3">
    <source>
        <dbReference type="RefSeq" id="XP_034239426.1"/>
    </source>
</evidence>
<sequence>MKNKKALVCDICGKKYRLEFWFRKHVAAHQKECKANYVLPTVSSISSAAIDPLEVLPPELVLRIFSLLDAEDLVHLWEVNRRWRKLVKDPAVWRSAEMNLGLGVHSECLKVLLRAPCLGRIVFNIEAILTDKMKATLLKTKTKIYRVNGVLFYSNSDYGWAIRFLKYHGPHLEELSMCYFNEELLNTATTLPSLRRLHIEMDLSSTCDEALSEVALKVPVGFTGGLKCFTIEDNRTLPYDFLVSLLSAHSRTLQEVYMCVGTQVDPEFKWPISCDIVDMLLKCQFKALKHLILVRPSDLYHSLYPESCHMQMAAVSLLLPDVVVTCTICNGEEGKLFKEKNLKMYI</sequence>
<dbReference type="Gene3D" id="1.20.1280.50">
    <property type="match status" value="1"/>
</dbReference>
<dbReference type="AlphaFoldDB" id="A0A6P8YR18"/>
<evidence type="ECO:0000313" key="2">
    <source>
        <dbReference type="Proteomes" id="UP000515158"/>
    </source>
</evidence>
<reference evidence="3" key="1">
    <citation type="submission" date="2025-08" db="UniProtKB">
        <authorList>
            <consortium name="RefSeq"/>
        </authorList>
    </citation>
    <scope>IDENTIFICATION</scope>
    <source>
        <tissue evidence="3">Total insect</tissue>
    </source>
</reference>
<name>A0A6P8YR18_THRPL</name>
<dbReference type="KEGG" id="tpal:117644254"/>
<feature type="domain" description="F-box" evidence="1">
    <location>
        <begin position="50"/>
        <end position="96"/>
    </location>
</feature>
<organism evidence="3">
    <name type="scientific">Thrips palmi</name>
    <name type="common">Melon thrips</name>
    <dbReference type="NCBI Taxonomy" id="161013"/>
    <lineage>
        <taxon>Eukaryota</taxon>
        <taxon>Metazoa</taxon>
        <taxon>Ecdysozoa</taxon>
        <taxon>Arthropoda</taxon>
        <taxon>Hexapoda</taxon>
        <taxon>Insecta</taxon>
        <taxon>Pterygota</taxon>
        <taxon>Neoptera</taxon>
        <taxon>Paraneoptera</taxon>
        <taxon>Thysanoptera</taxon>
        <taxon>Terebrantia</taxon>
        <taxon>Thripoidea</taxon>
        <taxon>Thripidae</taxon>
        <taxon>Thrips</taxon>
    </lineage>
</organism>
<proteinExistence type="predicted"/>
<dbReference type="PROSITE" id="PS50181">
    <property type="entry name" value="FBOX"/>
    <property type="match status" value="1"/>
</dbReference>
<dbReference type="PROSITE" id="PS00028">
    <property type="entry name" value="ZINC_FINGER_C2H2_1"/>
    <property type="match status" value="1"/>
</dbReference>